<feature type="transmembrane region" description="Helical" evidence="1">
    <location>
        <begin position="6"/>
        <end position="26"/>
    </location>
</feature>
<evidence type="ECO:0000313" key="5">
    <source>
        <dbReference type="Proteomes" id="UP000471152"/>
    </source>
</evidence>
<dbReference type="EMBL" id="JAAGWB010000061">
    <property type="protein sequence ID" value="NEN53160.1"/>
    <property type="molecule type" value="Genomic_DNA"/>
</dbReference>
<gene>
    <name evidence="3" type="ORF">G3R41_19840</name>
    <name evidence="2" type="ORF">GCU67_19190</name>
</gene>
<evidence type="ECO:0000256" key="1">
    <source>
        <dbReference type="SAM" id="Phobius"/>
    </source>
</evidence>
<dbReference type="EMBL" id="JAAGWH010000059">
    <property type="protein sequence ID" value="NEK96272.1"/>
    <property type="molecule type" value="Genomic_DNA"/>
</dbReference>
<name>A0A6P0HC55_9ACTN</name>
<evidence type="ECO:0000313" key="2">
    <source>
        <dbReference type="EMBL" id="NEK96272.1"/>
    </source>
</evidence>
<keyword evidence="1" id="KW-0812">Transmembrane</keyword>
<sequence>MLSPISALFIPIVGIVLGVVGIVLGLRARKQPGSTGLATAGIVLGAVGIVLAIVLVVAAVAIVNS</sequence>
<evidence type="ECO:0000313" key="4">
    <source>
        <dbReference type="Proteomes" id="UP000468828"/>
    </source>
</evidence>
<protein>
    <recommendedName>
        <fullName evidence="6">DUF4190 domain-containing protein</fullName>
    </recommendedName>
</protein>
<accession>A0A6P0HC55</accession>
<dbReference type="Proteomes" id="UP000471152">
    <property type="component" value="Unassembled WGS sequence"/>
</dbReference>
<reference evidence="2 4" key="1">
    <citation type="submission" date="2020-01" db="EMBL/GenBank/DDBJ databases">
        <title>the WGS Modestobacter muralis CPCC 204518.</title>
        <authorList>
            <person name="Jiang Z."/>
        </authorList>
    </citation>
    <scope>NUCLEOTIDE SEQUENCE [LARGE SCALE GENOMIC DNA]</scope>
    <source>
        <strain evidence="2 4">DSM 100205</strain>
    </source>
</reference>
<keyword evidence="1" id="KW-0472">Membrane</keyword>
<evidence type="ECO:0000313" key="3">
    <source>
        <dbReference type="EMBL" id="NEN53160.1"/>
    </source>
</evidence>
<comment type="caution">
    <text evidence="3">The sequence shown here is derived from an EMBL/GenBank/DDBJ whole genome shotgun (WGS) entry which is preliminary data.</text>
</comment>
<feature type="transmembrane region" description="Helical" evidence="1">
    <location>
        <begin position="38"/>
        <end position="63"/>
    </location>
</feature>
<dbReference type="Proteomes" id="UP000468828">
    <property type="component" value="Unassembled WGS sequence"/>
</dbReference>
<proteinExistence type="predicted"/>
<keyword evidence="1" id="KW-1133">Transmembrane helix</keyword>
<evidence type="ECO:0008006" key="6">
    <source>
        <dbReference type="Google" id="ProtNLM"/>
    </source>
</evidence>
<keyword evidence="4" id="KW-1185">Reference proteome</keyword>
<reference evidence="3 5" key="2">
    <citation type="submission" date="2020-02" db="EMBL/GenBank/DDBJ databases">
        <title>The WGS of Modestobacter muralis DSM 100205.</title>
        <authorList>
            <person name="Jiang Z."/>
        </authorList>
    </citation>
    <scope>NUCLEOTIDE SEQUENCE [LARGE SCALE GENOMIC DNA]</scope>
    <source>
        <strain evidence="3 5">DSM 100205</strain>
    </source>
</reference>
<organism evidence="3 5">
    <name type="scientific">Modestobacter muralis</name>
    <dbReference type="NCBI Taxonomy" id="1608614"/>
    <lineage>
        <taxon>Bacteria</taxon>
        <taxon>Bacillati</taxon>
        <taxon>Actinomycetota</taxon>
        <taxon>Actinomycetes</taxon>
        <taxon>Geodermatophilales</taxon>
        <taxon>Geodermatophilaceae</taxon>
        <taxon>Modestobacter</taxon>
    </lineage>
</organism>
<dbReference type="AlphaFoldDB" id="A0A6P0HC55"/>